<accession>A0A816G713</accession>
<dbReference type="Proteomes" id="UP000663852">
    <property type="component" value="Unassembled WGS sequence"/>
</dbReference>
<dbReference type="EMBL" id="CAJNOR010013062">
    <property type="protein sequence ID" value="CAF1671233.1"/>
    <property type="molecule type" value="Genomic_DNA"/>
</dbReference>
<dbReference type="EMBL" id="CAJNOJ010000255">
    <property type="protein sequence ID" value="CAF1343188.1"/>
    <property type="molecule type" value="Genomic_DNA"/>
</dbReference>
<reference evidence="2" key="1">
    <citation type="submission" date="2021-02" db="EMBL/GenBank/DDBJ databases">
        <authorList>
            <person name="Nowell W R."/>
        </authorList>
    </citation>
    <scope>NUCLEOTIDE SEQUENCE</scope>
</reference>
<gene>
    <name evidence="1" type="ORF">EDS130_LOCUS32855</name>
    <name evidence="2" type="ORF">XAT740_LOCUS58725</name>
</gene>
<proteinExistence type="predicted"/>
<keyword evidence="3" id="KW-1185">Reference proteome</keyword>
<evidence type="ECO:0000313" key="1">
    <source>
        <dbReference type="EMBL" id="CAF1343188.1"/>
    </source>
</evidence>
<protein>
    <submittedName>
        <fullName evidence="2">Uncharacterized protein</fullName>
    </submittedName>
</protein>
<organism evidence="2 3">
    <name type="scientific">Adineta ricciae</name>
    <name type="common">Rotifer</name>
    <dbReference type="NCBI Taxonomy" id="249248"/>
    <lineage>
        <taxon>Eukaryota</taxon>
        <taxon>Metazoa</taxon>
        <taxon>Spiralia</taxon>
        <taxon>Gnathifera</taxon>
        <taxon>Rotifera</taxon>
        <taxon>Eurotatoria</taxon>
        <taxon>Bdelloidea</taxon>
        <taxon>Adinetida</taxon>
        <taxon>Adinetidae</taxon>
        <taxon>Adineta</taxon>
    </lineage>
</organism>
<dbReference type="Proteomes" id="UP000663828">
    <property type="component" value="Unassembled WGS sequence"/>
</dbReference>
<comment type="caution">
    <text evidence="2">The sequence shown here is derived from an EMBL/GenBank/DDBJ whole genome shotgun (WGS) entry which is preliminary data.</text>
</comment>
<name>A0A816G713_ADIRI</name>
<evidence type="ECO:0000313" key="3">
    <source>
        <dbReference type="Proteomes" id="UP000663828"/>
    </source>
</evidence>
<sequence length="136" mass="16171">MGASRKWGSCSRDCLCRSKIYFLEHKGIHRVAFNFKHWCVYLYVQCEIHGQQRWTVEKEFKKDHAAQDNQCFWNNCVVMWCGHYDSFLCTEKARCISNQPLNVAYNVAITWSSNGYNWMNDNCATFANDYDRRLPF</sequence>
<dbReference type="AlphaFoldDB" id="A0A816G713"/>
<evidence type="ECO:0000313" key="2">
    <source>
        <dbReference type="EMBL" id="CAF1671233.1"/>
    </source>
</evidence>